<dbReference type="Pfam" id="PF13627">
    <property type="entry name" value="LptM_cons"/>
    <property type="match status" value="1"/>
</dbReference>
<proteinExistence type="predicted"/>
<organism evidence="8 9">
    <name type="scientific">Herminiimonas aquatilis</name>
    <dbReference type="NCBI Taxonomy" id="345342"/>
    <lineage>
        <taxon>Bacteria</taxon>
        <taxon>Pseudomonadati</taxon>
        <taxon>Pseudomonadota</taxon>
        <taxon>Betaproteobacteria</taxon>
        <taxon>Burkholderiales</taxon>
        <taxon>Oxalobacteraceae</taxon>
        <taxon>Herminiimonas</taxon>
    </lineage>
</organism>
<keyword evidence="6 8" id="KW-0449">Lipoprotein</keyword>
<evidence type="ECO:0000256" key="4">
    <source>
        <dbReference type="ARBA" id="ARBA00023139"/>
    </source>
</evidence>
<comment type="caution">
    <text evidence="8">The sequence shown here is derived from an EMBL/GenBank/DDBJ whole genome shotgun (WGS) entry which is preliminary data.</text>
</comment>
<evidence type="ECO:0000256" key="1">
    <source>
        <dbReference type="ARBA" id="ARBA00004459"/>
    </source>
</evidence>
<keyword evidence="9" id="KW-1185">Reference proteome</keyword>
<name>A0ABW2J5B8_9BURK</name>
<dbReference type="Proteomes" id="UP001596379">
    <property type="component" value="Unassembled WGS sequence"/>
</dbReference>
<evidence type="ECO:0000256" key="7">
    <source>
        <dbReference type="SAM" id="MobiDB-lite"/>
    </source>
</evidence>
<sequence length="73" mass="7484">MKSLSCLPRISAFFTILAGALCVSLLAGCGQKGPLYMPQGEKGYQTTTIQTTGSSTSVSLPVNTPPASSSDSK</sequence>
<reference evidence="9" key="1">
    <citation type="journal article" date="2019" name="Int. J. Syst. Evol. Microbiol.">
        <title>The Global Catalogue of Microorganisms (GCM) 10K type strain sequencing project: providing services to taxonomists for standard genome sequencing and annotation.</title>
        <authorList>
            <consortium name="The Broad Institute Genomics Platform"/>
            <consortium name="The Broad Institute Genome Sequencing Center for Infectious Disease"/>
            <person name="Wu L."/>
            <person name="Ma J."/>
        </authorList>
    </citation>
    <scope>NUCLEOTIDE SEQUENCE [LARGE SCALE GENOMIC DNA]</scope>
    <source>
        <strain evidence="9">CCUG 36956</strain>
    </source>
</reference>
<accession>A0ABW2J5B8</accession>
<dbReference type="PROSITE" id="PS51257">
    <property type="entry name" value="PROKAR_LIPOPROTEIN"/>
    <property type="match status" value="1"/>
</dbReference>
<keyword evidence="2" id="KW-0732">Signal</keyword>
<feature type="compositionally biased region" description="Low complexity" evidence="7">
    <location>
        <begin position="50"/>
        <end position="59"/>
    </location>
</feature>
<keyword evidence="3" id="KW-0472">Membrane</keyword>
<evidence type="ECO:0000256" key="6">
    <source>
        <dbReference type="ARBA" id="ARBA00023288"/>
    </source>
</evidence>
<dbReference type="NCBIfam" id="NF047847">
    <property type="entry name" value="SS_mature_LptM"/>
    <property type="match status" value="1"/>
</dbReference>
<evidence type="ECO:0000256" key="3">
    <source>
        <dbReference type="ARBA" id="ARBA00023136"/>
    </source>
</evidence>
<feature type="region of interest" description="Disordered" evidence="7">
    <location>
        <begin position="50"/>
        <end position="73"/>
    </location>
</feature>
<evidence type="ECO:0000256" key="2">
    <source>
        <dbReference type="ARBA" id="ARBA00022729"/>
    </source>
</evidence>
<gene>
    <name evidence="8" type="ORF">ACFQO0_08075</name>
</gene>
<feature type="compositionally biased region" description="Polar residues" evidence="7">
    <location>
        <begin position="60"/>
        <end position="73"/>
    </location>
</feature>
<dbReference type="RefSeq" id="WP_382233478.1">
    <property type="nucleotide sequence ID" value="NZ_JBHTCC010000001.1"/>
</dbReference>
<keyword evidence="4" id="KW-0564">Palmitate</keyword>
<evidence type="ECO:0000313" key="8">
    <source>
        <dbReference type="EMBL" id="MFC7298389.1"/>
    </source>
</evidence>
<evidence type="ECO:0000313" key="9">
    <source>
        <dbReference type="Proteomes" id="UP001596379"/>
    </source>
</evidence>
<evidence type="ECO:0000256" key="5">
    <source>
        <dbReference type="ARBA" id="ARBA00023237"/>
    </source>
</evidence>
<keyword evidence="5" id="KW-0998">Cell outer membrane</keyword>
<protein>
    <submittedName>
        <fullName evidence="8">Lipoprotein</fullName>
    </submittedName>
</protein>
<comment type="subcellular location">
    <subcellularLocation>
        <location evidence="1">Cell outer membrane</location>
        <topology evidence="1">Lipid-anchor</topology>
    </subcellularLocation>
</comment>
<dbReference type="InterPro" id="IPR032831">
    <property type="entry name" value="LptM_cons"/>
</dbReference>
<dbReference type="EMBL" id="JBHTCC010000001">
    <property type="protein sequence ID" value="MFC7298389.1"/>
    <property type="molecule type" value="Genomic_DNA"/>
</dbReference>